<reference evidence="1 2" key="1">
    <citation type="submission" date="2023-01" db="EMBL/GenBank/DDBJ databases">
        <title>Novel species of the genus Vogesella isolated from rivers.</title>
        <authorList>
            <person name="Lu H."/>
        </authorList>
    </citation>
    <scope>NUCLEOTIDE SEQUENCE [LARGE SCALE GENOMIC DNA]</scope>
    <source>
        <strain evidence="1 2">DC21W</strain>
    </source>
</reference>
<gene>
    <name evidence="1" type="ORF">PQU95_06245</name>
</gene>
<organism evidence="1 2">
    <name type="scientific">Vogesella aquatica</name>
    <dbReference type="NCBI Taxonomy" id="2984206"/>
    <lineage>
        <taxon>Bacteria</taxon>
        <taxon>Pseudomonadati</taxon>
        <taxon>Pseudomonadota</taxon>
        <taxon>Betaproteobacteria</taxon>
        <taxon>Neisseriales</taxon>
        <taxon>Chromobacteriaceae</taxon>
        <taxon>Vogesella</taxon>
    </lineage>
</organism>
<evidence type="ECO:0000313" key="2">
    <source>
        <dbReference type="Proteomes" id="UP001219956"/>
    </source>
</evidence>
<dbReference type="RefSeq" id="WP_272751199.1">
    <property type="nucleotide sequence ID" value="NZ_JAQQLF010000006.1"/>
</dbReference>
<accession>A0ABT5IW90</accession>
<dbReference type="Pfam" id="PF19749">
    <property type="entry name" value="DUF6236"/>
    <property type="match status" value="1"/>
</dbReference>
<evidence type="ECO:0000313" key="1">
    <source>
        <dbReference type="EMBL" id="MDC7716816.1"/>
    </source>
</evidence>
<dbReference type="InterPro" id="IPR046203">
    <property type="entry name" value="DUF6236"/>
</dbReference>
<keyword evidence="2" id="KW-1185">Reference proteome</keyword>
<protein>
    <submittedName>
        <fullName evidence="1">DUF6236 family protein</fullName>
    </submittedName>
</protein>
<proteinExistence type="predicted"/>
<comment type="caution">
    <text evidence="1">The sequence shown here is derived from an EMBL/GenBank/DDBJ whole genome shotgun (WGS) entry which is preliminary data.</text>
</comment>
<dbReference type="EMBL" id="JAQQLF010000006">
    <property type="protein sequence ID" value="MDC7716816.1"/>
    <property type="molecule type" value="Genomic_DNA"/>
</dbReference>
<sequence length="319" mass="35755">MLLSERIEQECTMGESRRRKLSEPSYGKRPQGGRGIMLVPFFHENGTRTETAMAANLCAKQLRFGLLFWDRIAWPSLPYFLNGENGDTDFLSSAGVLLRPEIQLRPTSMSVGKCLAEAYFRAFQELEEKEPGRWSMSAETEADIKTILGDHIASDRGITVSLHRAIPIPTGDTPLQDLLEFKQKREAELLRLRAELDGCKQLITGYTDRAEAFATQRDRIDAACRDLLVVSREMKLPVRIADISMAFEVNGTGIAATAAAVASLYNNLNLTSVQTFLASLGLFAATNMKFTTTFGTKKSLIRNSPFRYVHHLHEELDWC</sequence>
<dbReference type="Proteomes" id="UP001219956">
    <property type="component" value="Unassembled WGS sequence"/>
</dbReference>
<name>A0ABT5IW90_9NEIS</name>